<dbReference type="SUPFAM" id="SSF55729">
    <property type="entry name" value="Acyl-CoA N-acyltransferases (Nat)"/>
    <property type="match status" value="1"/>
</dbReference>
<dbReference type="GO" id="GO:0016747">
    <property type="term" value="F:acyltransferase activity, transferring groups other than amino-acyl groups"/>
    <property type="evidence" value="ECO:0007669"/>
    <property type="project" value="InterPro"/>
</dbReference>
<accession>A0A5R9F8V8</accession>
<dbReference type="Pfam" id="PF00583">
    <property type="entry name" value="Acetyltransf_1"/>
    <property type="match status" value="1"/>
</dbReference>
<evidence type="ECO:0000313" key="2">
    <source>
        <dbReference type="EMBL" id="TLS38756.1"/>
    </source>
</evidence>
<name>A0A5R9F8V8_9BACL</name>
<gene>
    <name evidence="2" type="ORF">FCL54_00095</name>
</gene>
<dbReference type="OrthoDB" id="9795206at2"/>
<dbReference type="CDD" id="cd04301">
    <property type="entry name" value="NAT_SF"/>
    <property type="match status" value="1"/>
</dbReference>
<dbReference type="PROSITE" id="PS51186">
    <property type="entry name" value="GNAT"/>
    <property type="match status" value="1"/>
</dbReference>
<organism evidence="2 3">
    <name type="scientific">Exobacillus caeni</name>
    <dbReference type="NCBI Taxonomy" id="2574798"/>
    <lineage>
        <taxon>Bacteria</taxon>
        <taxon>Bacillati</taxon>
        <taxon>Bacillota</taxon>
        <taxon>Bacilli</taxon>
        <taxon>Bacillales</taxon>
        <taxon>Guptibacillaceae</taxon>
        <taxon>Exobacillus</taxon>
    </lineage>
</organism>
<dbReference type="InterPro" id="IPR000182">
    <property type="entry name" value="GNAT_dom"/>
</dbReference>
<comment type="caution">
    <text evidence="2">The sequence shown here is derived from an EMBL/GenBank/DDBJ whole genome shotgun (WGS) entry which is preliminary data.</text>
</comment>
<keyword evidence="3" id="KW-1185">Reference proteome</keyword>
<dbReference type="Gene3D" id="3.40.630.30">
    <property type="match status" value="1"/>
</dbReference>
<sequence length="179" mass="20941">MIELKSFTRSDYPKLIDWVNEESPRFMLQWGGGAFDFPLDEKQLDDYMKPAETENPGRMIFKAYDTDRDETVGHIELNHIDRKNQSAVISRVLVGQSRSRNKGIGSAMISEIVKIGFEELQLHRIELRVYDFNERAIACYEKAGFKKEGLLSESKRFKDEYWNTYVMAILRSEWVSSKQ</sequence>
<dbReference type="PANTHER" id="PTHR43415:SF5">
    <property type="entry name" value="ACETYLTRANSFERASE"/>
    <property type="match status" value="1"/>
</dbReference>
<evidence type="ECO:0000313" key="3">
    <source>
        <dbReference type="Proteomes" id="UP000308230"/>
    </source>
</evidence>
<dbReference type="EMBL" id="SWLG01000001">
    <property type="protein sequence ID" value="TLS38756.1"/>
    <property type="molecule type" value="Genomic_DNA"/>
</dbReference>
<reference evidence="2 3" key="1">
    <citation type="submission" date="2019-04" db="EMBL/GenBank/DDBJ databases">
        <title>Bacillus caeni sp. nov., a bacterium isolated from mangrove sediment.</title>
        <authorList>
            <person name="Huang H."/>
            <person name="Mo K."/>
            <person name="Hu Y."/>
        </authorList>
    </citation>
    <scope>NUCLEOTIDE SEQUENCE [LARGE SCALE GENOMIC DNA]</scope>
    <source>
        <strain evidence="2 3">HB172195</strain>
    </source>
</reference>
<dbReference type="InterPro" id="IPR016181">
    <property type="entry name" value="Acyl_CoA_acyltransferase"/>
</dbReference>
<dbReference type="AlphaFoldDB" id="A0A5R9F8V8"/>
<dbReference type="Proteomes" id="UP000308230">
    <property type="component" value="Unassembled WGS sequence"/>
</dbReference>
<proteinExistence type="predicted"/>
<dbReference type="PANTHER" id="PTHR43415">
    <property type="entry name" value="SPERMIDINE N(1)-ACETYLTRANSFERASE"/>
    <property type="match status" value="1"/>
</dbReference>
<evidence type="ECO:0000259" key="1">
    <source>
        <dbReference type="PROSITE" id="PS51186"/>
    </source>
</evidence>
<keyword evidence="2" id="KW-0808">Transferase</keyword>
<dbReference type="RefSeq" id="WP_138121923.1">
    <property type="nucleotide sequence ID" value="NZ_SWLG01000001.1"/>
</dbReference>
<feature type="domain" description="N-acetyltransferase" evidence="1">
    <location>
        <begin position="2"/>
        <end position="172"/>
    </location>
</feature>
<protein>
    <submittedName>
        <fullName evidence="2">GNAT family N-acetyltransferase</fullName>
    </submittedName>
</protein>